<dbReference type="GO" id="GO:0046081">
    <property type="term" value="P:dUTP catabolic process"/>
    <property type="evidence" value="ECO:0007669"/>
    <property type="project" value="TreeGrafter"/>
</dbReference>
<comment type="similarity">
    <text evidence="2">Belongs to the nucleoside triphosphate pyrophosphohydrolase family.</text>
</comment>
<gene>
    <name evidence="7" type="ORF">DBW97_04750</name>
</gene>
<dbReference type="GO" id="GO:0046052">
    <property type="term" value="P:UTP catabolic process"/>
    <property type="evidence" value="ECO:0007669"/>
    <property type="project" value="TreeGrafter"/>
</dbReference>
<dbReference type="InterPro" id="IPR048015">
    <property type="entry name" value="NTP-PPase_MazG-like_N"/>
</dbReference>
<evidence type="ECO:0000259" key="6">
    <source>
        <dbReference type="Pfam" id="PF03819"/>
    </source>
</evidence>
<evidence type="ECO:0000313" key="7">
    <source>
        <dbReference type="EMBL" id="RCL37492.1"/>
    </source>
</evidence>
<dbReference type="Proteomes" id="UP000252147">
    <property type="component" value="Unassembled WGS sequence"/>
</dbReference>
<feature type="domain" description="NTP pyrophosphohydrolase MazG-like" evidence="6">
    <location>
        <begin position="168"/>
        <end position="228"/>
    </location>
</feature>
<dbReference type="GO" id="GO:0047693">
    <property type="term" value="F:ATP diphosphatase activity"/>
    <property type="evidence" value="ECO:0007669"/>
    <property type="project" value="UniProtKB-EC"/>
</dbReference>
<dbReference type="FunFam" id="1.10.287.1080:FF:000001">
    <property type="entry name" value="Nucleoside triphosphate pyrophosphohydrolase"/>
    <property type="match status" value="1"/>
</dbReference>
<dbReference type="CDD" id="cd11528">
    <property type="entry name" value="NTP-PPase_MazG_Nterm"/>
    <property type="match status" value="1"/>
</dbReference>
<dbReference type="GO" id="GO:0046076">
    <property type="term" value="P:dTTP catabolic process"/>
    <property type="evidence" value="ECO:0007669"/>
    <property type="project" value="TreeGrafter"/>
</dbReference>
<evidence type="ECO:0000256" key="3">
    <source>
        <dbReference type="ARBA" id="ARBA00066372"/>
    </source>
</evidence>
<dbReference type="CDD" id="cd11529">
    <property type="entry name" value="NTP-PPase_MazG_Cterm"/>
    <property type="match status" value="1"/>
</dbReference>
<dbReference type="SUPFAM" id="SSF101386">
    <property type="entry name" value="all-alpha NTP pyrophosphatases"/>
    <property type="match status" value="2"/>
</dbReference>
<organism evidence="7 8">
    <name type="scientific">SAR86 cluster bacterium</name>
    <dbReference type="NCBI Taxonomy" id="2030880"/>
    <lineage>
        <taxon>Bacteria</taxon>
        <taxon>Pseudomonadati</taxon>
        <taxon>Pseudomonadota</taxon>
        <taxon>Gammaproteobacteria</taxon>
        <taxon>SAR86 cluster</taxon>
    </lineage>
</organism>
<dbReference type="InterPro" id="IPR011551">
    <property type="entry name" value="NTP_PyrPHydrolase_MazG"/>
</dbReference>
<name>A0A368BKV5_9GAMM</name>
<comment type="caution">
    <text evidence="7">The sequence shown here is derived from an EMBL/GenBank/DDBJ whole genome shotgun (WGS) entry which is preliminary data.</text>
</comment>
<dbReference type="GO" id="GO:0006203">
    <property type="term" value="P:dGTP catabolic process"/>
    <property type="evidence" value="ECO:0007669"/>
    <property type="project" value="TreeGrafter"/>
</dbReference>
<dbReference type="FunFam" id="1.10.287.1080:FF:000003">
    <property type="entry name" value="Nucleoside triphosphate pyrophosphohydrolase"/>
    <property type="match status" value="1"/>
</dbReference>
<keyword evidence="5" id="KW-0175">Coiled coil</keyword>
<dbReference type="AlphaFoldDB" id="A0A368BKV5"/>
<protein>
    <recommendedName>
        <fullName evidence="4">Nucleoside triphosphate pyrophosphohydrolase</fullName>
        <ecNumber evidence="3">3.6.1.8</ecNumber>
    </recommendedName>
</protein>
<comment type="catalytic activity">
    <reaction evidence="1">
        <text>ATP + H2O = AMP + diphosphate + H(+)</text>
        <dbReference type="Rhea" id="RHEA:14245"/>
        <dbReference type="ChEBI" id="CHEBI:15377"/>
        <dbReference type="ChEBI" id="CHEBI:15378"/>
        <dbReference type="ChEBI" id="CHEBI:30616"/>
        <dbReference type="ChEBI" id="CHEBI:33019"/>
        <dbReference type="ChEBI" id="CHEBI:456215"/>
        <dbReference type="EC" id="3.6.1.8"/>
    </reaction>
</comment>
<evidence type="ECO:0000256" key="5">
    <source>
        <dbReference type="SAM" id="Coils"/>
    </source>
</evidence>
<dbReference type="InterPro" id="IPR048011">
    <property type="entry name" value="NTP-PPase_MazG-like_C"/>
</dbReference>
<evidence type="ECO:0000256" key="2">
    <source>
        <dbReference type="ARBA" id="ARBA00061115"/>
    </source>
</evidence>
<sequence>MKKLSDSLNKLLETFQRLRDPNDGCPWDREQDFKSIADCTLEEAYEVVDAIDRENYEDLKSELGDLLFQIVFHAGMAEESGKFDLQDVIEEINSKLTRRHPHIFGDKVANTPEESLMLWEQVKAEERKKKNMSSLLDDVPRNLPSLARAKKLQKRAGTVGFDWKDENKVIAKIDEEIAELKAELVSKDENKVQEEIGDIFFTLVNLCRHLGYEPEDIVKKSNNKFESRFRAMEKIAKEKNDTLNSLNLEELENLWIRAKNETN</sequence>
<dbReference type="Gene3D" id="1.10.287.1080">
    <property type="entry name" value="MazG-like"/>
    <property type="match status" value="2"/>
</dbReference>
<keyword evidence="7" id="KW-0378">Hydrolase</keyword>
<reference evidence="7 8" key="1">
    <citation type="journal article" date="2018" name="Microbiome">
        <title>Fine metagenomic profile of the Mediterranean stratified and mixed water columns revealed by assembly and recruitment.</title>
        <authorList>
            <person name="Haro-Moreno J.M."/>
            <person name="Lopez-Perez M."/>
            <person name="De La Torre J.R."/>
            <person name="Picazo A."/>
            <person name="Camacho A."/>
            <person name="Rodriguez-Valera F."/>
        </authorList>
    </citation>
    <scope>NUCLEOTIDE SEQUENCE [LARGE SCALE GENOMIC DNA]</scope>
    <source>
        <strain evidence="7">MED-G83</strain>
    </source>
</reference>
<dbReference type="EC" id="3.6.1.8" evidence="3"/>
<dbReference type="Pfam" id="PF03819">
    <property type="entry name" value="MazG"/>
    <property type="match status" value="2"/>
</dbReference>
<evidence type="ECO:0000256" key="4">
    <source>
        <dbReference type="ARBA" id="ARBA00074799"/>
    </source>
</evidence>
<feature type="coiled-coil region" evidence="5">
    <location>
        <begin position="163"/>
        <end position="190"/>
    </location>
</feature>
<accession>A0A368BKV5</accession>
<feature type="domain" description="NTP pyrophosphohydrolase MazG-like" evidence="6">
    <location>
        <begin position="31"/>
        <end position="104"/>
    </location>
</feature>
<dbReference type="NCBIfam" id="TIGR00444">
    <property type="entry name" value="mazG"/>
    <property type="match status" value="1"/>
</dbReference>
<dbReference type="NCBIfam" id="NF007113">
    <property type="entry name" value="PRK09562.1"/>
    <property type="match status" value="1"/>
</dbReference>
<dbReference type="PANTHER" id="PTHR30522:SF0">
    <property type="entry name" value="NUCLEOSIDE TRIPHOSPHATE PYROPHOSPHOHYDROLASE"/>
    <property type="match status" value="1"/>
</dbReference>
<dbReference type="EMBL" id="QOPD01000009">
    <property type="protein sequence ID" value="RCL37492.1"/>
    <property type="molecule type" value="Genomic_DNA"/>
</dbReference>
<dbReference type="GO" id="GO:0046047">
    <property type="term" value="P:TTP catabolic process"/>
    <property type="evidence" value="ECO:0007669"/>
    <property type="project" value="TreeGrafter"/>
</dbReference>
<dbReference type="InterPro" id="IPR004518">
    <property type="entry name" value="MazG-like_dom"/>
</dbReference>
<dbReference type="PANTHER" id="PTHR30522">
    <property type="entry name" value="NUCLEOSIDE TRIPHOSPHATE PYROPHOSPHOHYDROLASE"/>
    <property type="match status" value="1"/>
</dbReference>
<dbReference type="GO" id="GO:0046061">
    <property type="term" value="P:dATP catabolic process"/>
    <property type="evidence" value="ECO:0007669"/>
    <property type="project" value="TreeGrafter"/>
</dbReference>
<evidence type="ECO:0000256" key="1">
    <source>
        <dbReference type="ARBA" id="ARBA00052141"/>
    </source>
</evidence>
<proteinExistence type="inferred from homology"/>
<dbReference type="GO" id="GO:0006950">
    <property type="term" value="P:response to stress"/>
    <property type="evidence" value="ECO:0007669"/>
    <property type="project" value="UniProtKB-ARBA"/>
</dbReference>
<evidence type="ECO:0000313" key="8">
    <source>
        <dbReference type="Proteomes" id="UP000252147"/>
    </source>
</evidence>